<organism evidence="2 3">
    <name type="scientific">Xylona heveae (strain CBS 132557 / TC161)</name>
    <dbReference type="NCBI Taxonomy" id="1328760"/>
    <lineage>
        <taxon>Eukaryota</taxon>
        <taxon>Fungi</taxon>
        <taxon>Dikarya</taxon>
        <taxon>Ascomycota</taxon>
        <taxon>Pezizomycotina</taxon>
        <taxon>Xylonomycetes</taxon>
        <taxon>Xylonales</taxon>
        <taxon>Xylonaceae</taxon>
        <taxon>Xylona</taxon>
    </lineage>
</organism>
<protein>
    <submittedName>
        <fullName evidence="2">DUF1776-domain-containing protein</fullName>
    </submittedName>
</protein>
<evidence type="ECO:0000313" key="3">
    <source>
        <dbReference type="Proteomes" id="UP000076632"/>
    </source>
</evidence>
<dbReference type="EMBL" id="KV407454">
    <property type="protein sequence ID" value="KZF25997.1"/>
    <property type="molecule type" value="Genomic_DNA"/>
</dbReference>
<dbReference type="PANTHER" id="PTHR43313:SF1">
    <property type="entry name" value="3BETA-HYDROXYSTEROID DEHYDROGENASE DHS-16"/>
    <property type="match status" value="1"/>
</dbReference>
<dbReference type="InterPro" id="IPR013952">
    <property type="entry name" value="DUF1776_fun"/>
</dbReference>
<sequence length="456" mass="50344">MTSDDQHFFDVLANVPNDIKKYSNEVADTIDRHFESVAKSLREALTSSKWLPDAAKPAPKPVYTPPPVPLSYYERAHDWVMKHTALTAAIIAFVGTGSFLIYRQRKSYSRKRRARRASNGARKDVVVIAGSPSDPITKSLALDLERRGFIVYIVVNTIEEEQLVRNESRVDIRPLNMNIVDPLSSQTAVEQFHRILVNPQIAFTGATPHHLNLSGIIVIPDMTYPSGPIEMVSPDLWSDALNIKVLGTIATTQVFLRMIRDFHARLLFLTPSIIPSLGPPFHGVETSVVAALDGFTTSLRAELGTMGIDVCQLKLGTFDCGSVGGRQHLQTSIHSTRADVLSWPATARAAYAKNYVAQTHAGNRSCTGNGNGNGLKGSPLRELHNAVFDALTQSRPKQLWRVGRGSLVYDVVGKWAPRGLVGWMMGVKRVSREELEEAFVPDVTGSVEWEKVDKLV</sequence>
<dbReference type="InterPro" id="IPR036291">
    <property type="entry name" value="NAD(P)-bd_dom_sf"/>
</dbReference>
<name>A0A165JB42_XYLHT</name>
<keyword evidence="1" id="KW-0812">Transmembrane</keyword>
<dbReference type="OrthoDB" id="5308060at2759"/>
<accession>A0A165JB42</accession>
<evidence type="ECO:0000313" key="2">
    <source>
        <dbReference type="EMBL" id="KZF25997.1"/>
    </source>
</evidence>
<dbReference type="FunCoup" id="A0A165JB42">
    <property type="interactions" value="6"/>
</dbReference>
<keyword evidence="3" id="KW-1185">Reference proteome</keyword>
<dbReference type="InParanoid" id="A0A165JB42"/>
<dbReference type="SUPFAM" id="SSF51735">
    <property type="entry name" value="NAD(P)-binding Rossmann-fold domains"/>
    <property type="match status" value="1"/>
</dbReference>
<dbReference type="Proteomes" id="UP000076632">
    <property type="component" value="Unassembled WGS sequence"/>
</dbReference>
<dbReference type="Gene3D" id="3.40.50.720">
    <property type="entry name" value="NAD(P)-binding Rossmann-like Domain"/>
    <property type="match status" value="1"/>
</dbReference>
<dbReference type="STRING" id="1328760.A0A165JB42"/>
<dbReference type="AlphaFoldDB" id="A0A165JB42"/>
<dbReference type="OMA" id="HDVRRYS"/>
<keyword evidence="1" id="KW-1133">Transmembrane helix</keyword>
<reference evidence="2 3" key="1">
    <citation type="journal article" date="2016" name="Fungal Biol.">
        <title>The genome of Xylona heveae provides a window into fungal endophytism.</title>
        <authorList>
            <person name="Gazis R."/>
            <person name="Kuo A."/>
            <person name="Riley R."/>
            <person name="LaButti K."/>
            <person name="Lipzen A."/>
            <person name="Lin J."/>
            <person name="Amirebrahimi M."/>
            <person name="Hesse C.N."/>
            <person name="Spatafora J.W."/>
            <person name="Henrissat B."/>
            <person name="Hainaut M."/>
            <person name="Grigoriev I.V."/>
            <person name="Hibbett D.S."/>
        </authorList>
    </citation>
    <scope>NUCLEOTIDE SEQUENCE [LARGE SCALE GENOMIC DNA]</scope>
    <source>
        <strain evidence="2 3">TC161</strain>
    </source>
</reference>
<dbReference type="RefSeq" id="XP_018191552.1">
    <property type="nucleotide sequence ID" value="XM_018331428.1"/>
</dbReference>
<dbReference type="PANTHER" id="PTHR43313">
    <property type="entry name" value="SHORT-CHAIN DEHYDROGENASE/REDUCTASE FAMILY 9C"/>
    <property type="match status" value="1"/>
</dbReference>
<dbReference type="GeneID" id="28896565"/>
<proteinExistence type="predicted"/>
<evidence type="ECO:0000256" key="1">
    <source>
        <dbReference type="SAM" id="Phobius"/>
    </source>
</evidence>
<dbReference type="Pfam" id="PF08643">
    <property type="entry name" value="DUF1776"/>
    <property type="match status" value="1"/>
</dbReference>
<keyword evidence="1" id="KW-0472">Membrane</keyword>
<feature type="transmembrane region" description="Helical" evidence="1">
    <location>
        <begin position="79"/>
        <end position="102"/>
    </location>
</feature>
<gene>
    <name evidence="2" type="ORF">L228DRAFT_242389</name>
</gene>